<evidence type="ECO:0000313" key="7">
    <source>
        <dbReference type="EMBL" id="VTS12728.1"/>
    </source>
</evidence>
<reference evidence="7 8" key="1">
    <citation type="submission" date="2019-05" db="EMBL/GenBank/DDBJ databases">
        <authorList>
            <consortium name="Pathogen Informatics"/>
        </authorList>
    </citation>
    <scope>NUCLEOTIDE SEQUENCE [LARGE SCALE GENOMIC DNA]</scope>
    <source>
        <strain evidence="7 8">NCTC5386</strain>
    </source>
</reference>
<dbReference type="Proteomes" id="UP000394068">
    <property type="component" value="Unassembled WGS sequence"/>
</dbReference>
<accession>A0A4U9XJT1</accession>
<evidence type="ECO:0000256" key="1">
    <source>
        <dbReference type="ARBA" id="ARBA00004651"/>
    </source>
</evidence>
<dbReference type="GO" id="GO:0005886">
    <property type="term" value="C:plasma membrane"/>
    <property type="evidence" value="ECO:0007669"/>
    <property type="project" value="UniProtKB-SubCell"/>
</dbReference>
<keyword evidence="3 6" id="KW-0812">Transmembrane</keyword>
<dbReference type="AlphaFoldDB" id="A0A4U9XJT1"/>
<feature type="transmembrane region" description="Helical" evidence="6">
    <location>
        <begin position="265"/>
        <end position="284"/>
    </location>
</feature>
<evidence type="ECO:0000313" key="8">
    <source>
        <dbReference type="Proteomes" id="UP000394068"/>
    </source>
</evidence>
<evidence type="ECO:0000256" key="5">
    <source>
        <dbReference type="ARBA" id="ARBA00023136"/>
    </source>
</evidence>
<feature type="transmembrane region" description="Helical" evidence="6">
    <location>
        <begin position="85"/>
        <end position="109"/>
    </location>
</feature>
<dbReference type="GO" id="GO:0022857">
    <property type="term" value="F:transmembrane transporter activity"/>
    <property type="evidence" value="ECO:0007669"/>
    <property type="project" value="InterPro"/>
</dbReference>
<gene>
    <name evidence="7" type="primary">rbsC_1</name>
    <name evidence="7" type="ORF">NCTC5386_00561</name>
</gene>
<feature type="transmembrane region" description="Helical" evidence="6">
    <location>
        <begin position="157"/>
        <end position="180"/>
    </location>
</feature>
<proteinExistence type="predicted"/>
<dbReference type="RefSeq" id="WP_077323516.1">
    <property type="nucleotide sequence ID" value="NZ_CABEHT010000001.1"/>
</dbReference>
<dbReference type="EMBL" id="CABEHT010000001">
    <property type="protein sequence ID" value="VTS12728.1"/>
    <property type="molecule type" value="Genomic_DNA"/>
</dbReference>
<evidence type="ECO:0000256" key="2">
    <source>
        <dbReference type="ARBA" id="ARBA00022475"/>
    </source>
</evidence>
<dbReference type="CDD" id="cd06579">
    <property type="entry name" value="TM_PBP1_transp_AraH_like"/>
    <property type="match status" value="1"/>
</dbReference>
<sequence length="314" mass="32854">MKKIMNYISELTTLVALVGLMIVITVINPNFLTTNNLLNLLLQVTANGFIAFGMTFVILTGGIDLSVGSILALSSALTAGMIAKGIPVGIAVLMALLLGGIFGMLNGLFISYGKLAPFIVSLATMTIFRGATLVYTNGNPITGGLSDSFLFQFIGQGYLFGIPFPVVLMFLIFLILYVLLHKTAFGKSVYALGGNEKAAYISGVKLNKVKLIIYTISGMMAAMSGLIITSRLSSAQPTAGTSYEMDAIAAVVLGGTSLSGGKGRLIGTLIGALIIGVLNNGLNIIGVSAFWQQVVKGVVILIAVLLDRFKVAKA</sequence>
<protein>
    <submittedName>
        <fullName evidence="7">Ribose ABC transporter permease</fullName>
    </submittedName>
</protein>
<dbReference type="InterPro" id="IPR001851">
    <property type="entry name" value="ABC_transp_permease"/>
</dbReference>
<name>A0A4U9XJT1_9STRE</name>
<feature type="transmembrane region" description="Helical" evidence="6">
    <location>
        <begin position="48"/>
        <end position="73"/>
    </location>
</feature>
<organism evidence="7 8">
    <name type="scientific">Streptococcus pseudoporcinus</name>
    <dbReference type="NCBI Taxonomy" id="361101"/>
    <lineage>
        <taxon>Bacteria</taxon>
        <taxon>Bacillati</taxon>
        <taxon>Bacillota</taxon>
        <taxon>Bacilli</taxon>
        <taxon>Lactobacillales</taxon>
        <taxon>Streptococcaceae</taxon>
        <taxon>Streptococcus</taxon>
    </lineage>
</organism>
<comment type="subcellular location">
    <subcellularLocation>
        <location evidence="1">Cell membrane</location>
        <topology evidence="1">Multi-pass membrane protein</topology>
    </subcellularLocation>
</comment>
<dbReference type="Pfam" id="PF02653">
    <property type="entry name" value="BPD_transp_2"/>
    <property type="match status" value="1"/>
</dbReference>
<dbReference type="PANTHER" id="PTHR32196:SF72">
    <property type="entry name" value="RIBOSE IMPORT PERMEASE PROTEIN RBSC"/>
    <property type="match status" value="1"/>
</dbReference>
<feature type="transmembrane region" description="Helical" evidence="6">
    <location>
        <begin position="211"/>
        <end position="229"/>
    </location>
</feature>
<evidence type="ECO:0000256" key="6">
    <source>
        <dbReference type="SAM" id="Phobius"/>
    </source>
</evidence>
<evidence type="ECO:0000256" key="3">
    <source>
        <dbReference type="ARBA" id="ARBA00022692"/>
    </source>
</evidence>
<feature type="transmembrane region" description="Helical" evidence="6">
    <location>
        <begin position="115"/>
        <end position="136"/>
    </location>
</feature>
<keyword evidence="2" id="KW-1003">Cell membrane</keyword>
<evidence type="ECO:0000256" key="4">
    <source>
        <dbReference type="ARBA" id="ARBA00022989"/>
    </source>
</evidence>
<feature type="transmembrane region" description="Helical" evidence="6">
    <location>
        <begin position="7"/>
        <end position="28"/>
    </location>
</feature>
<dbReference type="PANTHER" id="PTHR32196">
    <property type="entry name" value="ABC TRANSPORTER PERMEASE PROTEIN YPHD-RELATED-RELATED"/>
    <property type="match status" value="1"/>
</dbReference>
<keyword evidence="5 6" id="KW-0472">Membrane</keyword>
<keyword evidence="4 6" id="KW-1133">Transmembrane helix</keyword>